<organism evidence="3 4">
    <name type="scientific">Adineta steineri</name>
    <dbReference type="NCBI Taxonomy" id="433720"/>
    <lineage>
        <taxon>Eukaryota</taxon>
        <taxon>Metazoa</taxon>
        <taxon>Spiralia</taxon>
        <taxon>Gnathifera</taxon>
        <taxon>Rotifera</taxon>
        <taxon>Eurotatoria</taxon>
        <taxon>Bdelloidea</taxon>
        <taxon>Adinetida</taxon>
        <taxon>Adinetidae</taxon>
        <taxon>Adineta</taxon>
    </lineage>
</organism>
<evidence type="ECO:0000313" key="3">
    <source>
        <dbReference type="EMBL" id="CAF1641230.1"/>
    </source>
</evidence>
<proteinExistence type="predicted"/>
<feature type="chain" id="PRO_5035609014" evidence="1">
    <location>
        <begin position="22"/>
        <end position="104"/>
    </location>
</feature>
<evidence type="ECO:0000313" key="2">
    <source>
        <dbReference type="EMBL" id="CAF1490015.1"/>
    </source>
</evidence>
<protein>
    <submittedName>
        <fullName evidence="3">Uncharacterized protein</fullName>
    </submittedName>
</protein>
<accession>A0A816DUH3</accession>
<evidence type="ECO:0000313" key="4">
    <source>
        <dbReference type="Proteomes" id="UP000663832"/>
    </source>
</evidence>
<feature type="signal peptide" evidence="1">
    <location>
        <begin position="1"/>
        <end position="21"/>
    </location>
</feature>
<sequence length="104" mass="11203">MRQCYLFTTLLLIFIINHVYSNPSKPTKACLMCCGKPPCCNCCGLPNCDGTNKQATTDINTKSIKSKRAFPVPISKPGPPTMCLNCCGKPPCCNTCGLDPVLSN</sequence>
<keyword evidence="4" id="KW-1185">Reference proteome</keyword>
<dbReference type="EMBL" id="CAJNOI010002737">
    <property type="protein sequence ID" value="CAF1490015.1"/>
    <property type="molecule type" value="Genomic_DNA"/>
</dbReference>
<keyword evidence="1" id="KW-0732">Signal</keyword>
<reference evidence="3" key="1">
    <citation type="submission" date="2021-02" db="EMBL/GenBank/DDBJ databases">
        <authorList>
            <person name="Nowell W R."/>
        </authorList>
    </citation>
    <scope>NUCLEOTIDE SEQUENCE</scope>
</reference>
<dbReference type="Proteomes" id="UP000663832">
    <property type="component" value="Unassembled WGS sequence"/>
</dbReference>
<evidence type="ECO:0000256" key="1">
    <source>
        <dbReference type="SAM" id="SignalP"/>
    </source>
</evidence>
<dbReference type="Proteomes" id="UP000663877">
    <property type="component" value="Unassembled WGS sequence"/>
</dbReference>
<comment type="caution">
    <text evidence="3">The sequence shown here is derived from an EMBL/GenBank/DDBJ whole genome shotgun (WGS) entry which is preliminary data.</text>
</comment>
<dbReference type="AlphaFoldDB" id="A0A816DUH3"/>
<dbReference type="OrthoDB" id="10537698at2759"/>
<dbReference type="EMBL" id="CAJNOM010003064">
    <property type="protein sequence ID" value="CAF1641230.1"/>
    <property type="molecule type" value="Genomic_DNA"/>
</dbReference>
<name>A0A816DUH3_9BILA</name>
<gene>
    <name evidence="2" type="ORF">BJG266_LOCUS42558</name>
    <name evidence="3" type="ORF">QVE165_LOCUS59444</name>
</gene>